<protein>
    <submittedName>
        <fullName evidence="1">Unnamed protein product</fullName>
    </submittedName>
</protein>
<dbReference type="OrthoDB" id="167965at2759"/>
<sequence length="139" mass="14945">MTQEGNRNDVYAQQCTANAGEVSGDYSRIGTCQSTRSRCNRSLLLDSGAEVSIVDTTFAREAGCRIDTSVAQDCAGIRIETYHTIGRSRIKVTLAGNLVYFMNLWVGDLSGQQPILGMNFTVPAGVRIDSADGTSCLPD</sequence>
<dbReference type="Pfam" id="PF13650">
    <property type="entry name" value="Asp_protease_2"/>
    <property type="match status" value="1"/>
</dbReference>
<dbReference type="SUPFAM" id="SSF50630">
    <property type="entry name" value="Acid proteases"/>
    <property type="match status" value="1"/>
</dbReference>
<proteinExistence type="predicted"/>
<dbReference type="AlphaFoldDB" id="A0A9W6XMW2"/>
<dbReference type="Proteomes" id="UP001165121">
    <property type="component" value="Unassembled WGS sequence"/>
</dbReference>
<dbReference type="Gene3D" id="2.40.70.10">
    <property type="entry name" value="Acid Proteases"/>
    <property type="match status" value="1"/>
</dbReference>
<keyword evidence="2" id="KW-1185">Reference proteome</keyword>
<accession>A0A9W6XMW2</accession>
<name>A0A9W6XMW2_9STRA</name>
<dbReference type="EMBL" id="BSXT01001349">
    <property type="protein sequence ID" value="GMF41562.1"/>
    <property type="molecule type" value="Genomic_DNA"/>
</dbReference>
<gene>
    <name evidence="1" type="ORF">Pfra01_001323000</name>
</gene>
<reference evidence="1" key="1">
    <citation type="submission" date="2023-04" db="EMBL/GenBank/DDBJ databases">
        <title>Phytophthora fragariaefolia NBRC 109709.</title>
        <authorList>
            <person name="Ichikawa N."/>
            <person name="Sato H."/>
            <person name="Tonouchi N."/>
        </authorList>
    </citation>
    <scope>NUCLEOTIDE SEQUENCE</scope>
    <source>
        <strain evidence="1">NBRC 109709</strain>
    </source>
</reference>
<evidence type="ECO:0000313" key="2">
    <source>
        <dbReference type="Proteomes" id="UP001165121"/>
    </source>
</evidence>
<dbReference type="InterPro" id="IPR021109">
    <property type="entry name" value="Peptidase_aspartic_dom_sf"/>
</dbReference>
<evidence type="ECO:0000313" key="1">
    <source>
        <dbReference type="EMBL" id="GMF41562.1"/>
    </source>
</evidence>
<comment type="caution">
    <text evidence="1">The sequence shown here is derived from an EMBL/GenBank/DDBJ whole genome shotgun (WGS) entry which is preliminary data.</text>
</comment>
<organism evidence="1 2">
    <name type="scientific">Phytophthora fragariaefolia</name>
    <dbReference type="NCBI Taxonomy" id="1490495"/>
    <lineage>
        <taxon>Eukaryota</taxon>
        <taxon>Sar</taxon>
        <taxon>Stramenopiles</taxon>
        <taxon>Oomycota</taxon>
        <taxon>Peronosporomycetes</taxon>
        <taxon>Peronosporales</taxon>
        <taxon>Peronosporaceae</taxon>
        <taxon>Phytophthora</taxon>
    </lineage>
</organism>